<dbReference type="EMBL" id="AJYC02000307">
    <property type="protein sequence ID" value="EKT76404.1"/>
    <property type="molecule type" value="Genomic_DNA"/>
</dbReference>
<protein>
    <submittedName>
        <fullName evidence="2">AMP-dependent synthetase and ligase</fullName>
    </submittedName>
</protein>
<name>K8X4E6_RHOOP</name>
<dbReference type="GO" id="GO:0006633">
    <property type="term" value="P:fatty acid biosynthetic process"/>
    <property type="evidence" value="ECO:0007669"/>
    <property type="project" value="TreeGrafter"/>
</dbReference>
<reference evidence="2 3" key="1">
    <citation type="journal article" date="2013" name="Genome Announc.">
        <title>Draft Genome Sequence of Rhodococcus opacus Strain M213 Shows a Diverse Catabolic Potential.</title>
        <authorList>
            <person name="Pathak A."/>
            <person name="Green S.J."/>
            <person name="Ogram A."/>
            <person name="Chauhan A."/>
        </authorList>
    </citation>
    <scope>NUCLEOTIDE SEQUENCE [LARGE SCALE GENOMIC DNA]</scope>
    <source>
        <strain evidence="2 3">M213</strain>
    </source>
</reference>
<sequence>MLPDILQARAAHQPGDRAYVFLDERGAEAEVLTYGELYSRAVGVAAFLRGRCAPGDRAILMFPPGLDWVAGTQVARGYWNGRNPDAFADGYLHTGDLGAVIDDELYVVGRLKDQIIIRGRNFYPHDIELTAQSAHPAVRPGGGGGG</sequence>
<dbReference type="PANTHER" id="PTHR22754">
    <property type="entry name" value="DISCO-INTERACTING PROTEIN 2 DIP2 -RELATED"/>
    <property type="match status" value="1"/>
</dbReference>
<dbReference type="InterPro" id="IPR042099">
    <property type="entry name" value="ANL_N_sf"/>
</dbReference>
<comment type="caution">
    <text evidence="2">The sequence shown here is derived from an EMBL/GenBank/DDBJ whole genome shotgun (WGS) entry which is preliminary data.</text>
</comment>
<organism evidence="2 3">
    <name type="scientific">Rhodococcus opacus M213</name>
    <dbReference type="NCBI Taxonomy" id="1129896"/>
    <lineage>
        <taxon>Bacteria</taxon>
        <taxon>Bacillati</taxon>
        <taxon>Actinomycetota</taxon>
        <taxon>Actinomycetes</taxon>
        <taxon>Mycobacteriales</taxon>
        <taxon>Nocardiaceae</taxon>
        <taxon>Rhodococcus</taxon>
    </lineage>
</organism>
<dbReference type="Gene3D" id="3.40.50.12780">
    <property type="entry name" value="N-terminal domain of ligase-like"/>
    <property type="match status" value="2"/>
</dbReference>
<evidence type="ECO:0000313" key="2">
    <source>
        <dbReference type="EMBL" id="EKT76404.1"/>
    </source>
</evidence>
<dbReference type="Gene3D" id="3.30.300.30">
    <property type="match status" value="1"/>
</dbReference>
<proteinExistence type="inferred from homology"/>
<comment type="similarity">
    <text evidence="1">Belongs to the ATP-dependent AMP-binding enzyme family.</text>
</comment>
<feature type="non-terminal residue" evidence="2">
    <location>
        <position position="146"/>
    </location>
</feature>
<dbReference type="GO" id="GO:0070566">
    <property type="term" value="F:adenylyltransferase activity"/>
    <property type="evidence" value="ECO:0007669"/>
    <property type="project" value="TreeGrafter"/>
</dbReference>
<dbReference type="GO" id="GO:0005886">
    <property type="term" value="C:plasma membrane"/>
    <property type="evidence" value="ECO:0007669"/>
    <property type="project" value="TreeGrafter"/>
</dbReference>
<evidence type="ECO:0000256" key="1">
    <source>
        <dbReference type="ARBA" id="ARBA00006432"/>
    </source>
</evidence>
<dbReference type="GO" id="GO:0016874">
    <property type="term" value="F:ligase activity"/>
    <property type="evidence" value="ECO:0007669"/>
    <property type="project" value="UniProtKB-KW"/>
</dbReference>
<dbReference type="Proteomes" id="UP000005951">
    <property type="component" value="Unassembled WGS sequence"/>
</dbReference>
<dbReference type="AlphaFoldDB" id="K8X4E6"/>
<keyword evidence="2" id="KW-0436">Ligase</keyword>
<gene>
    <name evidence="2" type="ORF">WSS_A42920</name>
</gene>
<dbReference type="PANTHER" id="PTHR22754:SF32">
    <property type="entry name" value="DISCO-INTERACTING PROTEIN 2"/>
    <property type="match status" value="1"/>
</dbReference>
<dbReference type="SUPFAM" id="SSF56801">
    <property type="entry name" value="Acetyl-CoA synthetase-like"/>
    <property type="match status" value="2"/>
</dbReference>
<accession>K8X4E6</accession>
<evidence type="ECO:0000313" key="3">
    <source>
        <dbReference type="Proteomes" id="UP000005951"/>
    </source>
</evidence>
<dbReference type="InterPro" id="IPR045851">
    <property type="entry name" value="AMP-bd_C_sf"/>
</dbReference>